<dbReference type="PANTHER" id="PTHR14226">
    <property type="entry name" value="NEUROPATHY TARGET ESTERASE/SWISS CHEESE D.MELANOGASTER"/>
    <property type="match status" value="1"/>
</dbReference>
<dbReference type="InterPro" id="IPR016035">
    <property type="entry name" value="Acyl_Trfase/lysoPLipase"/>
</dbReference>
<dbReference type="SUPFAM" id="SSF52151">
    <property type="entry name" value="FabD/lysophospholipase-like"/>
    <property type="match status" value="1"/>
</dbReference>
<proteinExistence type="predicted"/>
<dbReference type="Proteomes" id="UP000063429">
    <property type="component" value="Chromosome"/>
</dbReference>
<reference evidence="6" key="1">
    <citation type="journal article" date="2015" name="Genome Announc.">
        <title>Complete Genome Sequence of Herbaspirillum hiltneri N3 (DSM 17495), Isolated from Surface-Sterilized Wheat Roots.</title>
        <authorList>
            <person name="Guizelini D."/>
            <person name="Saizaki P.M."/>
            <person name="Coimbra N.A."/>
            <person name="Weiss V.A."/>
            <person name="Faoro H."/>
            <person name="Sfeir M.Z."/>
            <person name="Baura V.A."/>
            <person name="Monteiro R.A."/>
            <person name="Chubatsu L.S."/>
            <person name="Souza E.M."/>
            <person name="Cruz L.M."/>
            <person name="Pedrosa F.O."/>
            <person name="Raittz R.T."/>
            <person name="Marchaukoski J.N."/>
            <person name="Steffens M.B."/>
        </authorList>
    </citation>
    <scope>NUCLEOTIDE SEQUENCE [LARGE SCALE GENOMIC DNA]</scope>
    <source>
        <strain evidence="6">N3</strain>
    </source>
</reference>
<dbReference type="Gene3D" id="3.40.1090.10">
    <property type="entry name" value="Cytosolic phospholipase A2 catalytic domain"/>
    <property type="match status" value="2"/>
</dbReference>
<dbReference type="RefSeq" id="WP_053195577.1">
    <property type="nucleotide sequence ID" value="NZ_CP011409.1"/>
</dbReference>
<dbReference type="InterPro" id="IPR050301">
    <property type="entry name" value="NTE"/>
</dbReference>
<evidence type="ECO:0000313" key="6">
    <source>
        <dbReference type="Proteomes" id="UP000063429"/>
    </source>
</evidence>
<name>A0ABM5UY66_9BURK</name>
<evidence type="ECO:0000256" key="2">
    <source>
        <dbReference type="ARBA" id="ARBA00022963"/>
    </source>
</evidence>
<evidence type="ECO:0000259" key="4">
    <source>
        <dbReference type="Pfam" id="PF01734"/>
    </source>
</evidence>
<organism evidence="5 6">
    <name type="scientific">Herbaspirillum hiltneri N3</name>
    <dbReference type="NCBI Taxonomy" id="1262470"/>
    <lineage>
        <taxon>Bacteria</taxon>
        <taxon>Pseudomonadati</taxon>
        <taxon>Pseudomonadota</taxon>
        <taxon>Betaproteobacteria</taxon>
        <taxon>Burkholderiales</taxon>
        <taxon>Oxalobacteraceae</taxon>
        <taxon>Herbaspirillum</taxon>
    </lineage>
</organism>
<evidence type="ECO:0000313" key="5">
    <source>
        <dbReference type="EMBL" id="AKZ62075.1"/>
    </source>
</evidence>
<dbReference type="InterPro" id="IPR002641">
    <property type="entry name" value="PNPLA_dom"/>
</dbReference>
<gene>
    <name evidence="5" type="ORF">F506_04775</name>
</gene>
<keyword evidence="6" id="KW-1185">Reference proteome</keyword>
<keyword evidence="2" id="KW-0442">Lipid degradation</keyword>
<dbReference type="PANTHER" id="PTHR14226:SF29">
    <property type="entry name" value="NEUROPATHY TARGET ESTERASE SWS"/>
    <property type="match status" value="1"/>
</dbReference>
<accession>A0ABM5UY66</accession>
<dbReference type="GO" id="GO:0016787">
    <property type="term" value="F:hydrolase activity"/>
    <property type="evidence" value="ECO:0007669"/>
    <property type="project" value="UniProtKB-KW"/>
</dbReference>
<keyword evidence="3" id="KW-0443">Lipid metabolism</keyword>
<evidence type="ECO:0000256" key="1">
    <source>
        <dbReference type="ARBA" id="ARBA00022801"/>
    </source>
</evidence>
<feature type="domain" description="PNPLA" evidence="4">
    <location>
        <begin position="12"/>
        <end position="247"/>
    </location>
</feature>
<dbReference type="Pfam" id="PF01734">
    <property type="entry name" value="Patatin"/>
    <property type="match status" value="1"/>
</dbReference>
<evidence type="ECO:0000256" key="3">
    <source>
        <dbReference type="ARBA" id="ARBA00023098"/>
    </source>
</evidence>
<protein>
    <submittedName>
        <fullName evidence="5">Alpha/beta hydrolase</fullName>
    </submittedName>
</protein>
<dbReference type="EMBL" id="CP011409">
    <property type="protein sequence ID" value="AKZ62075.1"/>
    <property type="molecule type" value="Genomic_DNA"/>
</dbReference>
<sequence>MTNQYRAGKKALVIGGGAPNSTLIAGALTAFLDEGIEFDVISASGAGVLMGLLYQAPLGCTAREALVRWAEVGVADSIYKMFPVNYKIFNKPGHGARSFRDQVPAQMPQMPQLAGLPNMSGAAGNPFLDVFTQRFAEASGAWNDWMHLMLSAMSPSDLSSKSLGLCAHHPFLEQAIDFDAIARMKPEFYINAYNMSKSEMQVWDKNEIAPIHVRAALSFPFLYPPTEIGGDDYIEGAALDTLNFNPLMTSGDNPGKHGDIDTLVVLDILGEDRLIRKPRNLYDAWVRSIITPLVKISKTEMRLFELEHNTHPDTGEPLRRLLKVDLMSGIPEEHWPEVLDWSASNMQLLFDVGYRAGKEFCREHGESLRDALEGAPLAA</sequence>
<keyword evidence="1 5" id="KW-0378">Hydrolase</keyword>